<gene>
    <name evidence="1" type="ORF">MTR67_039735</name>
</gene>
<accession>A0AAF0UIJ0</accession>
<proteinExistence type="predicted"/>
<name>A0AAF0UIJ0_SOLVR</name>
<organism evidence="1 2">
    <name type="scientific">Solanum verrucosum</name>
    <dbReference type="NCBI Taxonomy" id="315347"/>
    <lineage>
        <taxon>Eukaryota</taxon>
        <taxon>Viridiplantae</taxon>
        <taxon>Streptophyta</taxon>
        <taxon>Embryophyta</taxon>
        <taxon>Tracheophyta</taxon>
        <taxon>Spermatophyta</taxon>
        <taxon>Magnoliopsida</taxon>
        <taxon>eudicotyledons</taxon>
        <taxon>Gunneridae</taxon>
        <taxon>Pentapetalae</taxon>
        <taxon>asterids</taxon>
        <taxon>lamiids</taxon>
        <taxon>Solanales</taxon>
        <taxon>Solanaceae</taxon>
        <taxon>Solanoideae</taxon>
        <taxon>Solaneae</taxon>
        <taxon>Solanum</taxon>
    </lineage>
</organism>
<dbReference type="AlphaFoldDB" id="A0AAF0UIJ0"/>
<evidence type="ECO:0000313" key="2">
    <source>
        <dbReference type="Proteomes" id="UP001234989"/>
    </source>
</evidence>
<keyword evidence="2" id="KW-1185">Reference proteome</keyword>
<reference evidence="1" key="1">
    <citation type="submission" date="2023-08" db="EMBL/GenBank/DDBJ databases">
        <title>A de novo genome assembly of Solanum verrucosum Schlechtendal, a Mexican diploid species geographically isolated from the other diploid A-genome species in potato relatives.</title>
        <authorList>
            <person name="Hosaka K."/>
        </authorList>
    </citation>
    <scope>NUCLEOTIDE SEQUENCE</scope>
    <source>
        <tissue evidence="1">Young leaves</tissue>
    </source>
</reference>
<protein>
    <submittedName>
        <fullName evidence="1">Uncharacterized protein</fullName>
    </submittedName>
</protein>
<dbReference type="EMBL" id="CP133620">
    <property type="protein sequence ID" value="WMV46350.1"/>
    <property type="molecule type" value="Genomic_DNA"/>
</dbReference>
<sequence length="85" mass="10028">MPSKITEAIQSWEEAGIQSKSRERWRIVPASIWWAIWKERNSRCFGSIEKSMQKVKLNCLFLLCFWCNQLYSNDTISLIDVLDSI</sequence>
<evidence type="ECO:0000313" key="1">
    <source>
        <dbReference type="EMBL" id="WMV46350.1"/>
    </source>
</evidence>
<dbReference type="Proteomes" id="UP001234989">
    <property type="component" value="Chromosome 9"/>
</dbReference>